<comment type="similarity">
    <text evidence="1">Belongs to the RutC family.</text>
</comment>
<dbReference type="GO" id="GO:0005739">
    <property type="term" value="C:mitochondrion"/>
    <property type="evidence" value="ECO:0007669"/>
    <property type="project" value="UniProtKB-ARBA"/>
</dbReference>
<organism evidence="2 3">
    <name type="scientific">Penicillium salamii</name>
    <dbReference type="NCBI Taxonomy" id="1612424"/>
    <lineage>
        <taxon>Eukaryota</taxon>
        <taxon>Fungi</taxon>
        <taxon>Dikarya</taxon>
        <taxon>Ascomycota</taxon>
        <taxon>Pezizomycotina</taxon>
        <taxon>Eurotiomycetes</taxon>
        <taxon>Eurotiomycetidae</taxon>
        <taxon>Eurotiales</taxon>
        <taxon>Aspergillaceae</taxon>
        <taxon>Penicillium</taxon>
    </lineage>
</organism>
<sequence length="174" mass="18622">MSKVARVPVGTERAPLPPPFLSQGLVVGDVVYCSGQVGADPATGKLVEGSIQNRTRQILNNLSAVLEAGGSSLHDAIKVNIFLTDMADFPAVNEVYATFFSDPKPVSEIQALMENCVGLDLQLDAQPFTWTVHYTHHLQVRTCVSVKSLPLGTDVEIECSGLVTKSGNGRSSRL</sequence>
<dbReference type="GO" id="GO:0019239">
    <property type="term" value="F:deaminase activity"/>
    <property type="evidence" value="ECO:0007669"/>
    <property type="project" value="TreeGrafter"/>
</dbReference>
<name>A0A9W4NNU2_9EURO</name>
<dbReference type="CDD" id="cd00448">
    <property type="entry name" value="YjgF_YER057c_UK114_family"/>
    <property type="match status" value="1"/>
</dbReference>
<dbReference type="Gene3D" id="3.30.1330.40">
    <property type="entry name" value="RutC-like"/>
    <property type="match status" value="1"/>
</dbReference>
<dbReference type="OrthoDB" id="10257415at2759"/>
<gene>
    <name evidence="2" type="ORF">PSALAMII_LOCUS6660</name>
</gene>
<dbReference type="PANTHER" id="PTHR11803">
    <property type="entry name" value="2-IMINOBUTANOATE/2-IMINOPROPANOATE DEAMINASE RIDA"/>
    <property type="match status" value="1"/>
</dbReference>
<dbReference type="FunFam" id="3.30.1330.40:FF:000001">
    <property type="entry name" value="L-PSP family endoribonuclease"/>
    <property type="match status" value="1"/>
</dbReference>
<protein>
    <submittedName>
        <fullName evidence="2">Uncharacterized protein</fullName>
    </submittedName>
</protein>
<dbReference type="InterPro" id="IPR035959">
    <property type="entry name" value="RutC-like_sf"/>
</dbReference>
<dbReference type="PANTHER" id="PTHR11803:SF42">
    <property type="entry name" value="MMF1"/>
    <property type="match status" value="1"/>
</dbReference>
<reference evidence="2" key="1">
    <citation type="submission" date="2021-07" db="EMBL/GenBank/DDBJ databases">
        <authorList>
            <person name="Branca A.L. A."/>
        </authorList>
    </citation>
    <scope>NUCLEOTIDE SEQUENCE</scope>
</reference>
<evidence type="ECO:0000256" key="1">
    <source>
        <dbReference type="ARBA" id="ARBA00010552"/>
    </source>
</evidence>
<dbReference type="AlphaFoldDB" id="A0A9W4NNU2"/>
<evidence type="ECO:0000313" key="3">
    <source>
        <dbReference type="Proteomes" id="UP001152592"/>
    </source>
</evidence>
<dbReference type="EMBL" id="CAJVPD010000244">
    <property type="protein sequence ID" value="CAG8390544.1"/>
    <property type="molecule type" value="Genomic_DNA"/>
</dbReference>
<dbReference type="Pfam" id="PF01042">
    <property type="entry name" value="Ribonuc_L-PSP"/>
    <property type="match status" value="1"/>
</dbReference>
<proteinExistence type="inferred from homology"/>
<comment type="caution">
    <text evidence="2">The sequence shown here is derived from an EMBL/GenBank/DDBJ whole genome shotgun (WGS) entry which is preliminary data.</text>
</comment>
<evidence type="ECO:0000313" key="2">
    <source>
        <dbReference type="EMBL" id="CAG8390544.1"/>
    </source>
</evidence>
<dbReference type="Proteomes" id="UP001152592">
    <property type="component" value="Unassembled WGS sequence"/>
</dbReference>
<dbReference type="SUPFAM" id="SSF55298">
    <property type="entry name" value="YjgF-like"/>
    <property type="match status" value="1"/>
</dbReference>
<dbReference type="InterPro" id="IPR006175">
    <property type="entry name" value="YjgF/YER057c/UK114"/>
</dbReference>
<accession>A0A9W4NNU2</accession>
<dbReference type="GO" id="GO:0005829">
    <property type="term" value="C:cytosol"/>
    <property type="evidence" value="ECO:0007669"/>
    <property type="project" value="TreeGrafter"/>
</dbReference>